<keyword evidence="20" id="KW-1185">Reference proteome</keyword>
<gene>
    <name evidence="15 19" type="primary">recB</name>
    <name evidence="19" type="ORF">brsh051_27390</name>
</gene>
<dbReference type="PROSITE" id="PS51217">
    <property type="entry name" value="UVRD_HELICASE_CTER"/>
    <property type="match status" value="1"/>
</dbReference>
<evidence type="ECO:0000256" key="13">
    <source>
        <dbReference type="ARBA" id="ARBA00034617"/>
    </source>
</evidence>
<evidence type="ECO:0000256" key="2">
    <source>
        <dbReference type="ARBA" id="ARBA00022723"/>
    </source>
</evidence>
<evidence type="ECO:0000256" key="8">
    <source>
        <dbReference type="ARBA" id="ARBA00022840"/>
    </source>
</evidence>
<sequence length="1091" mass="118749">MNEIFRLDQPLPAPGTTIVLEASAGTGKTYAIAALVTRYVADGLPLDQILAVTFSRRATSELRDGIRTRLIAGKLAIDGWLRDGRLDSSDRVAVLLCDTDPAIARLRADRLDEAIGLVDAAPIFTLHTFAARMLDELGVLADHDEATVLETDPCVLVEEVISDSYLGEERWQCLGWQTAHAIGQQAAAHPAERLYPPDDSGAVRVGFATAVREMLDARKRSRRVFGYDDMIMRLSAVLTDPVSGQAAAQLLSERFSVVLVDEFQDTDPAQWAFLEAGFAGRSTLMLIGDPKQAIYRFRGGDIETYHQARGQAERVLRLATNYRSDAEVVRGIENLFGPVDLGSPGVRIELERVATAQQQPRIRREGSLEPAEVVRVRAIDPGQPIKTFPARELIAADLLGQVGQLLDGSHQLREPGGRWRPVRSDDIAVLVSTNKVGRLIHARLTAGGYSAVFTGERSVFTSQAAADWLIVLQALENPDRWHQRRAMLTSLIGWTSADIASASDDDLVEMSALLTRCARRLTDQGVAAVFETLVAERDLYARLLRSPGGEELTSDLRHITELLNQAQSDQRLTSSALTEFLRRSIEQADTMDEDERARRLPTDRPAIRVMTVHKAKGLQFPIVLLPQAADKYTAQVDDRDEPVVGHQDGERVLDVDSPRGRAGRIEGYQAEDLAESLRAFYVACTRAQSLLICWWAPTQNAVCSPLHRLLMNDRWHAAPRSEVPVEPASELRRPPGVSVTVVDPEQIAKRAGVAPRDTSFAGLLEARRFADHIDRAWTRTSYTGLTTGIHEVGPLPGSVAGFDEVDVAGDDDLEVSELSAVVEQDQQALSALAELPGGTQFGSLVHAVLEDVDPASAQLEADLGASVRRLAVRYPLTGLDVSALTTGLAQLVSTPLGKLTGDRTLRDLGAARRLAELDFELPLGGPVGRRSQVADLARCFETMLEPGDPLQRYGALLSESAAAGTTLAGFLTGSIDVVLQVPGDPDRYVILDYKTNRLARFGPDAMADAMCQAHYPLQALLYAVALHRYLGWRLPGYDPRVHLGGIGYLFVRGMGGAGNPMLGTMPSGVFTWLPPAEMIVAASTVLAGGER</sequence>
<reference evidence="19" key="1">
    <citation type="journal article" date="2024" name="Int. J. Syst. Evol. Microbiol.">
        <title>Brooklawnia propionicigenes sp. nov., a facultatively anaerobic, propionate-producing bacterium isolated from a methanogenic reactor treating waste from cattle farms.</title>
        <authorList>
            <person name="Akita Y."/>
            <person name="Ueki A."/>
            <person name="Tonouchi A."/>
            <person name="Sugawara Y."/>
            <person name="Honma S."/>
            <person name="Kaku N."/>
            <person name="Ueki K."/>
        </authorList>
    </citation>
    <scope>NUCLEOTIDE SEQUENCE</scope>
    <source>
        <strain evidence="19">SH051</strain>
    </source>
</reference>
<keyword evidence="4 15" id="KW-0227">DNA damage</keyword>
<feature type="binding site" evidence="15">
    <location>
        <position position="976"/>
    </location>
    <ligand>
        <name>Mg(2+)</name>
        <dbReference type="ChEBI" id="CHEBI:18420"/>
    </ligand>
</feature>
<evidence type="ECO:0000256" key="1">
    <source>
        <dbReference type="ARBA" id="ARBA00022722"/>
    </source>
</evidence>
<evidence type="ECO:0000256" key="6">
    <source>
        <dbReference type="ARBA" id="ARBA00022806"/>
    </source>
</evidence>
<comment type="subunit">
    <text evidence="15">Heterotrimer of RecB, RecC and RecD. All subunits contribute to DNA-binding. Interacts with RecA.</text>
</comment>
<comment type="cofactor">
    <cofactor evidence="15">
        <name>Mg(2+)</name>
        <dbReference type="ChEBI" id="CHEBI:18420"/>
    </cofactor>
    <text evidence="15">Binds 1 Mg(2+) ion per subunit.</text>
</comment>
<dbReference type="InterPro" id="IPR000212">
    <property type="entry name" value="DNA_helicase_UvrD/REP"/>
</dbReference>
<protein>
    <recommendedName>
        <fullName evidence="15">RecBCD enzyme subunit RecB</fullName>
        <ecNumber evidence="15">3.1.11.5</ecNumber>
        <ecNumber evidence="15">5.6.2.4</ecNumber>
    </recommendedName>
    <alternativeName>
        <fullName evidence="15">DNA 3'-5' helicase subunit RecB</fullName>
    </alternativeName>
    <alternativeName>
        <fullName evidence="15">Exonuclease V subunit RecB</fullName>
        <shortName evidence="15">ExoV subunit RecB</shortName>
    </alternativeName>
    <alternativeName>
        <fullName evidence="15">Helicase/nuclease RecBCD subunit RecB</fullName>
    </alternativeName>
</protein>
<feature type="binding site" evidence="15">
    <location>
        <position position="846"/>
    </location>
    <ligand>
        <name>Mg(2+)</name>
        <dbReference type="ChEBI" id="CHEBI:18420"/>
    </ligand>
</feature>
<dbReference type="GO" id="GO:0005829">
    <property type="term" value="C:cytosol"/>
    <property type="evidence" value="ECO:0007669"/>
    <property type="project" value="TreeGrafter"/>
</dbReference>
<dbReference type="SUPFAM" id="SSF52980">
    <property type="entry name" value="Restriction endonuclease-like"/>
    <property type="match status" value="1"/>
</dbReference>
<evidence type="ECO:0000256" key="11">
    <source>
        <dbReference type="ARBA" id="ARBA00023204"/>
    </source>
</evidence>
<evidence type="ECO:0000313" key="19">
    <source>
        <dbReference type="EMBL" id="BEH03458.1"/>
    </source>
</evidence>
<dbReference type="EC" id="5.6.2.4" evidence="15"/>
<evidence type="ECO:0000256" key="15">
    <source>
        <dbReference type="HAMAP-Rule" id="MF_01485"/>
    </source>
</evidence>
<dbReference type="InterPro" id="IPR011604">
    <property type="entry name" value="PDDEXK-like_dom_sf"/>
</dbReference>
<feature type="domain" description="UvrD-like helicase ATP-binding" evidence="17">
    <location>
        <begin position="1"/>
        <end position="325"/>
    </location>
</feature>
<feature type="region of interest" description="DNA-binding and helicase activity, interacts with RecC" evidence="15">
    <location>
        <begin position="1"/>
        <end position="743"/>
    </location>
</feature>
<dbReference type="PANTHER" id="PTHR11070:SF23">
    <property type="entry name" value="RECBCD ENZYME SUBUNIT RECB"/>
    <property type="match status" value="1"/>
</dbReference>
<evidence type="ECO:0000259" key="17">
    <source>
        <dbReference type="PROSITE" id="PS51198"/>
    </source>
</evidence>
<keyword evidence="3 15" id="KW-0547">Nucleotide-binding</keyword>
<evidence type="ECO:0000256" key="16">
    <source>
        <dbReference type="PROSITE-ProRule" id="PRU00560"/>
    </source>
</evidence>
<dbReference type="AlphaFoldDB" id="A0AAN0KHJ1"/>
<feature type="binding site" evidence="16">
    <location>
        <begin position="22"/>
        <end position="29"/>
    </location>
    <ligand>
        <name>ATP</name>
        <dbReference type="ChEBI" id="CHEBI:30616"/>
    </ligand>
</feature>
<dbReference type="InterPro" id="IPR027417">
    <property type="entry name" value="P-loop_NTPase"/>
</dbReference>
<feature type="active site" description="For nuclease activity" evidence="15">
    <location>
        <position position="992"/>
    </location>
</feature>
<keyword evidence="9 15" id="KW-0460">Magnesium</keyword>
<evidence type="ECO:0000313" key="20">
    <source>
        <dbReference type="Proteomes" id="UP001431656"/>
    </source>
</evidence>
<dbReference type="CDD" id="cd22352">
    <property type="entry name" value="RecB_C-like"/>
    <property type="match status" value="1"/>
</dbReference>
<comment type="domain">
    <text evidence="15">The N-terminal DNA-binding domain is a ssDNA-dependent ATPase and has ATP-dependent 3'-5' helicase function. This domain interacts with RecC.</text>
</comment>
<dbReference type="EC" id="3.1.11.5" evidence="15"/>
<proteinExistence type="inferred from homology"/>
<dbReference type="InterPro" id="IPR004586">
    <property type="entry name" value="RecB"/>
</dbReference>
<comment type="catalytic activity">
    <reaction evidence="13 15">
        <text>Couples ATP hydrolysis with the unwinding of duplex DNA by translocating in the 3'-5' direction.</text>
        <dbReference type="EC" id="5.6.2.4"/>
    </reaction>
</comment>
<feature type="binding site" evidence="15">
    <location>
        <position position="992"/>
    </location>
    <ligand>
        <name>Mg(2+)</name>
        <dbReference type="ChEBI" id="CHEBI:18420"/>
    </ligand>
</feature>
<name>A0AAN0KHJ1_9ACTN</name>
<keyword evidence="5 15" id="KW-0378">Hydrolase</keyword>
<dbReference type="Gene3D" id="1.10.486.10">
    <property type="entry name" value="PCRA, domain 4"/>
    <property type="match status" value="1"/>
</dbReference>
<dbReference type="Pfam" id="PF13361">
    <property type="entry name" value="UvrD_C"/>
    <property type="match status" value="1"/>
</dbReference>
<evidence type="ECO:0000256" key="9">
    <source>
        <dbReference type="ARBA" id="ARBA00022842"/>
    </source>
</evidence>
<keyword evidence="8 15" id="KW-0067">ATP-binding</keyword>
<feature type="region of interest" description="Nuclease activity, interacts with RecD and RecA" evidence="15">
    <location>
        <begin position="776"/>
        <end position="1091"/>
    </location>
</feature>
<dbReference type="Pfam" id="PF12705">
    <property type="entry name" value="PDDEXK_1"/>
    <property type="match status" value="1"/>
</dbReference>
<dbReference type="KEGG" id="broo:brsh051_27390"/>
<organism evidence="19 20">
    <name type="scientific">Brooklawnia propionicigenes</name>
    <dbReference type="NCBI Taxonomy" id="3041175"/>
    <lineage>
        <taxon>Bacteria</taxon>
        <taxon>Bacillati</taxon>
        <taxon>Actinomycetota</taxon>
        <taxon>Actinomycetes</taxon>
        <taxon>Propionibacteriales</taxon>
        <taxon>Propionibacteriaceae</taxon>
        <taxon>Brooklawnia</taxon>
    </lineage>
</organism>
<dbReference type="InterPro" id="IPR014017">
    <property type="entry name" value="DNA_helicase_UvrD-like_C"/>
</dbReference>
<dbReference type="GO" id="GO:0003677">
    <property type="term" value="F:DNA binding"/>
    <property type="evidence" value="ECO:0007669"/>
    <property type="project" value="UniProtKB-UniRule"/>
</dbReference>
<keyword evidence="11 15" id="KW-0234">DNA repair</keyword>
<dbReference type="RefSeq" id="WP_286265982.1">
    <property type="nucleotide sequence ID" value="NZ_AP028056.1"/>
</dbReference>
<dbReference type="EMBL" id="AP028056">
    <property type="protein sequence ID" value="BEH03458.1"/>
    <property type="molecule type" value="Genomic_DNA"/>
</dbReference>
<dbReference type="InterPro" id="IPR011335">
    <property type="entry name" value="Restrct_endonuc-II-like"/>
</dbReference>
<evidence type="ECO:0000256" key="5">
    <source>
        <dbReference type="ARBA" id="ARBA00022801"/>
    </source>
</evidence>
<dbReference type="PROSITE" id="PS51198">
    <property type="entry name" value="UVRD_HELICASE_ATP_BIND"/>
    <property type="match status" value="1"/>
</dbReference>
<evidence type="ECO:0000256" key="3">
    <source>
        <dbReference type="ARBA" id="ARBA00022741"/>
    </source>
</evidence>
<dbReference type="PANTHER" id="PTHR11070">
    <property type="entry name" value="UVRD / RECB / PCRA DNA HELICASE FAMILY MEMBER"/>
    <property type="match status" value="1"/>
</dbReference>
<keyword evidence="7 15" id="KW-0269">Exonuclease</keyword>
<dbReference type="Gene3D" id="3.40.50.300">
    <property type="entry name" value="P-loop containing nucleotide triphosphate hydrolases"/>
    <property type="match status" value="2"/>
</dbReference>
<dbReference type="Proteomes" id="UP001431656">
    <property type="component" value="Chromosome"/>
</dbReference>
<keyword evidence="12 15" id="KW-0413">Isomerase</keyword>
<dbReference type="InterPro" id="IPR038726">
    <property type="entry name" value="PDDEXK_AddAB-type"/>
</dbReference>
<comment type="miscellaneous">
    <text evidence="15">In the RecBCD complex, RecB has a slow 3'-5' helicase, an exonuclease activity and loads RecA onto ssDNA, RecD has a fast 5'-3' helicase activity, while RecC stimulates the ATPase and processivity of the RecB helicase and contributes to recognition of the Chi site.</text>
</comment>
<keyword evidence="2 15" id="KW-0479">Metal-binding</keyword>
<comment type="domain">
    <text evidence="15">The C-terminal domain has nuclease activity and interacts with RecD. It interacts with RecA, facilitating its loading onto ssDNA.</text>
</comment>
<comment type="similarity">
    <text evidence="15">Belongs to the helicase family. UvrD subfamily.</text>
</comment>
<dbReference type="GO" id="GO:0005524">
    <property type="term" value="F:ATP binding"/>
    <property type="evidence" value="ECO:0007669"/>
    <property type="project" value="UniProtKB-UniRule"/>
</dbReference>
<dbReference type="GO" id="GO:0008854">
    <property type="term" value="F:exodeoxyribonuclease V activity"/>
    <property type="evidence" value="ECO:0007669"/>
    <property type="project" value="UniProtKB-EC"/>
</dbReference>
<comment type="catalytic activity">
    <reaction evidence="15">
        <text>Exonucleolytic cleavage (in the presence of ATP) in either 5'- to 3'- or 3'- to 5'-direction to yield 5'-phosphooligonucleotides.</text>
        <dbReference type="EC" id="3.1.11.5"/>
    </reaction>
</comment>
<dbReference type="HAMAP" id="MF_01485">
    <property type="entry name" value="RecB"/>
    <property type="match status" value="1"/>
</dbReference>
<keyword evidence="6 15" id="KW-0347">Helicase</keyword>
<keyword evidence="1 15" id="KW-0540">Nuclease</keyword>
<dbReference type="GO" id="GO:0009338">
    <property type="term" value="C:exodeoxyribonuclease V complex"/>
    <property type="evidence" value="ECO:0007669"/>
    <property type="project" value="TreeGrafter"/>
</dbReference>
<dbReference type="GO" id="GO:0000287">
    <property type="term" value="F:magnesium ion binding"/>
    <property type="evidence" value="ECO:0007669"/>
    <property type="project" value="UniProtKB-UniRule"/>
</dbReference>
<dbReference type="InterPro" id="IPR014016">
    <property type="entry name" value="UvrD-like_ATP-bd"/>
</dbReference>
<comment type="catalytic activity">
    <reaction evidence="14 15">
        <text>ATP + H2O = ADP + phosphate + H(+)</text>
        <dbReference type="Rhea" id="RHEA:13065"/>
        <dbReference type="ChEBI" id="CHEBI:15377"/>
        <dbReference type="ChEBI" id="CHEBI:15378"/>
        <dbReference type="ChEBI" id="CHEBI:30616"/>
        <dbReference type="ChEBI" id="CHEBI:43474"/>
        <dbReference type="ChEBI" id="CHEBI:456216"/>
        <dbReference type="EC" id="5.6.2.4"/>
    </reaction>
</comment>
<evidence type="ECO:0000256" key="14">
    <source>
        <dbReference type="ARBA" id="ARBA00048988"/>
    </source>
</evidence>
<evidence type="ECO:0000256" key="4">
    <source>
        <dbReference type="ARBA" id="ARBA00022763"/>
    </source>
</evidence>
<dbReference type="Gene3D" id="3.90.320.10">
    <property type="match status" value="1"/>
</dbReference>
<evidence type="ECO:0000256" key="10">
    <source>
        <dbReference type="ARBA" id="ARBA00023125"/>
    </source>
</evidence>
<evidence type="ECO:0000256" key="12">
    <source>
        <dbReference type="ARBA" id="ARBA00023235"/>
    </source>
</evidence>
<evidence type="ECO:0000256" key="7">
    <source>
        <dbReference type="ARBA" id="ARBA00022839"/>
    </source>
</evidence>
<dbReference type="GO" id="GO:0043138">
    <property type="term" value="F:3'-5' DNA helicase activity"/>
    <property type="evidence" value="ECO:0007669"/>
    <property type="project" value="UniProtKB-UniRule"/>
</dbReference>
<evidence type="ECO:0000259" key="18">
    <source>
        <dbReference type="PROSITE" id="PS51217"/>
    </source>
</evidence>
<dbReference type="SUPFAM" id="SSF52540">
    <property type="entry name" value="P-loop containing nucleoside triphosphate hydrolases"/>
    <property type="match status" value="1"/>
</dbReference>
<comment type="function">
    <text evidence="15">A helicase/nuclease that prepares dsDNA breaks (DSB) for recombinational DNA repair. Binds to DSBs and unwinds DNA via a highly rapid and processive ATP-dependent bidirectional helicase activity. Unwinds dsDNA until it encounters a Chi (crossover hotspot instigator) sequence from the 3' direction. Cuts ssDNA a few nucleotides 3' to the Chi site. The properties and activities of the enzyme are changed at Chi. The Chi-altered holoenzyme produces a long 3'-ssDNA overhang and facilitates RecA-binding to the ssDNA for homologous DNA recombination and repair. Holoenzyme degrades any linearized DNA that is unable to undergo homologous recombination. In the holoenzyme this subunit contributes ATPase, 3'-5' helicase, exonuclease activity and loads RecA onto ssDNA.</text>
</comment>
<accession>A0AAN0KHJ1</accession>
<dbReference type="Pfam" id="PF00580">
    <property type="entry name" value="UvrD-helicase"/>
    <property type="match status" value="1"/>
</dbReference>
<feature type="domain" description="UvrD-like helicase C-terminal" evidence="18">
    <location>
        <begin position="348"/>
        <end position="617"/>
    </location>
</feature>
<keyword evidence="10 15" id="KW-0238">DNA-binding</keyword>
<dbReference type="GO" id="GO:0000724">
    <property type="term" value="P:double-strand break repair via homologous recombination"/>
    <property type="evidence" value="ECO:0007669"/>
    <property type="project" value="UniProtKB-UniRule"/>
</dbReference>